<accession>A0ABS6JDI3</accession>
<dbReference type="SMART" id="SM00267">
    <property type="entry name" value="GGDEF"/>
    <property type="match status" value="1"/>
</dbReference>
<keyword evidence="8" id="KW-0808">Transferase</keyword>
<feature type="transmembrane region" description="Helical" evidence="6">
    <location>
        <begin position="29"/>
        <end position="51"/>
    </location>
</feature>
<dbReference type="Pfam" id="PF00990">
    <property type="entry name" value="GGDEF"/>
    <property type="match status" value="1"/>
</dbReference>
<dbReference type="EC" id="2.7.7.65" evidence="8"/>
<dbReference type="InterPro" id="IPR000160">
    <property type="entry name" value="GGDEF_dom"/>
</dbReference>
<comment type="caution">
    <text evidence="8">The sequence shown here is derived from an EMBL/GenBank/DDBJ whole genome shotgun (WGS) entry which is preliminary data.</text>
</comment>
<keyword evidence="3 6" id="KW-0812">Transmembrane</keyword>
<feature type="transmembrane region" description="Helical" evidence="6">
    <location>
        <begin position="95"/>
        <end position="112"/>
    </location>
</feature>
<name>A0ABS6JDI3_9BACI</name>
<dbReference type="InterPro" id="IPR011620">
    <property type="entry name" value="Sig_transdc_His_kinase_LytS_TM"/>
</dbReference>
<dbReference type="InterPro" id="IPR050469">
    <property type="entry name" value="Diguanylate_Cyclase"/>
</dbReference>
<feature type="transmembrane region" description="Helical" evidence="6">
    <location>
        <begin position="124"/>
        <end position="145"/>
    </location>
</feature>
<feature type="transmembrane region" description="Helical" evidence="6">
    <location>
        <begin position="63"/>
        <end position="83"/>
    </location>
</feature>
<evidence type="ECO:0000256" key="3">
    <source>
        <dbReference type="ARBA" id="ARBA00022692"/>
    </source>
</evidence>
<evidence type="ECO:0000256" key="6">
    <source>
        <dbReference type="SAM" id="Phobius"/>
    </source>
</evidence>
<dbReference type="PANTHER" id="PTHR45138">
    <property type="entry name" value="REGULATORY COMPONENTS OF SENSORY TRANSDUCTION SYSTEM"/>
    <property type="match status" value="1"/>
</dbReference>
<organism evidence="8 9">
    <name type="scientific">Evansella tamaricis</name>
    <dbReference type="NCBI Taxonomy" id="2069301"/>
    <lineage>
        <taxon>Bacteria</taxon>
        <taxon>Bacillati</taxon>
        <taxon>Bacillota</taxon>
        <taxon>Bacilli</taxon>
        <taxon>Bacillales</taxon>
        <taxon>Bacillaceae</taxon>
        <taxon>Evansella</taxon>
    </lineage>
</organism>
<dbReference type="Proteomes" id="UP000784880">
    <property type="component" value="Unassembled WGS sequence"/>
</dbReference>
<dbReference type="PROSITE" id="PS50887">
    <property type="entry name" value="GGDEF"/>
    <property type="match status" value="1"/>
</dbReference>
<dbReference type="PANTHER" id="PTHR45138:SF9">
    <property type="entry name" value="DIGUANYLATE CYCLASE DGCM-RELATED"/>
    <property type="match status" value="1"/>
</dbReference>
<dbReference type="CDD" id="cd01949">
    <property type="entry name" value="GGDEF"/>
    <property type="match status" value="1"/>
</dbReference>
<evidence type="ECO:0000259" key="7">
    <source>
        <dbReference type="PROSITE" id="PS50887"/>
    </source>
</evidence>
<keyword evidence="5 6" id="KW-0472">Membrane</keyword>
<dbReference type="EMBL" id="JAHQCS010000028">
    <property type="protein sequence ID" value="MBU9710408.1"/>
    <property type="molecule type" value="Genomic_DNA"/>
</dbReference>
<proteinExistence type="predicted"/>
<evidence type="ECO:0000256" key="1">
    <source>
        <dbReference type="ARBA" id="ARBA00004651"/>
    </source>
</evidence>
<reference evidence="8 9" key="1">
    <citation type="submission" date="2021-06" db="EMBL/GenBank/DDBJ databases">
        <title>Bacillus sp. RD4P76, an endophyte from a halophyte.</title>
        <authorList>
            <person name="Sun J.-Q."/>
        </authorList>
    </citation>
    <scope>NUCLEOTIDE SEQUENCE [LARGE SCALE GENOMIC DNA]</scope>
    <source>
        <strain evidence="8 9">CGMCC 1.15917</strain>
    </source>
</reference>
<evidence type="ECO:0000256" key="4">
    <source>
        <dbReference type="ARBA" id="ARBA00022989"/>
    </source>
</evidence>
<evidence type="ECO:0000256" key="2">
    <source>
        <dbReference type="ARBA" id="ARBA00022475"/>
    </source>
</evidence>
<comment type="subcellular location">
    <subcellularLocation>
        <location evidence="1">Cell membrane</location>
        <topology evidence="1">Multi-pass membrane protein</topology>
    </subcellularLocation>
</comment>
<keyword evidence="8" id="KW-0548">Nucleotidyltransferase</keyword>
<keyword evidence="4 6" id="KW-1133">Transmembrane helix</keyword>
<dbReference type="GO" id="GO:0052621">
    <property type="term" value="F:diguanylate cyclase activity"/>
    <property type="evidence" value="ECO:0007669"/>
    <property type="project" value="UniProtKB-EC"/>
</dbReference>
<evidence type="ECO:0000313" key="8">
    <source>
        <dbReference type="EMBL" id="MBU9710408.1"/>
    </source>
</evidence>
<evidence type="ECO:0000256" key="5">
    <source>
        <dbReference type="ARBA" id="ARBA00023136"/>
    </source>
</evidence>
<sequence>MFCGFMSSFMMLIPFRYNEFIFDLRSVPIIYATYCWGWKAGLVSAVLPVIYRIYLGGLDPLTLWTGIAVNNILPVLICVYFFYREKIHATTYLKYTSIIWISMLTSIIYYVTGRSILGIPLLDFSQISFGKMIFTVLTLLIFTYMTNEHINNLITQAKLEHLSVYDSLTGLLNIRGFKEKAKKWLNGGKNTSYLMMADIDYFKTYNDTYGHPAGDIVLEKIGNTFRESLQDQGFVGRYGGEEFIFLIRECPNGDILQLANFIRLNVENSLFPGQETQPSGKLTVSIGVSIYSGVETLGELIQQADIALYESKQSGKNKVTLYTNNLEVQQLYSS</sequence>
<dbReference type="Pfam" id="PF07694">
    <property type="entry name" value="5TM-5TMR_LYT"/>
    <property type="match status" value="1"/>
</dbReference>
<protein>
    <submittedName>
        <fullName evidence="8">Diguanylate cyclase</fullName>
        <ecNumber evidence="8">2.7.7.65</ecNumber>
    </submittedName>
</protein>
<keyword evidence="2" id="KW-1003">Cell membrane</keyword>
<feature type="domain" description="GGDEF" evidence="7">
    <location>
        <begin position="190"/>
        <end position="324"/>
    </location>
</feature>
<keyword evidence="9" id="KW-1185">Reference proteome</keyword>
<dbReference type="NCBIfam" id="TIGR00254">
    <property type="entry name" value="GGDEF"/>
    <property type="match status" value="1"/>
</dbReference>
<gene>
    <name evidence="8" type="ORF">KS419_01340</name>
</gene>
<evidence type="ECO:0000313" key="9">
    <source>
        <dbReference type="Proteomes" id="UP000784880"/>
    </source>
</evidence>